<gene>
    <name evidence="2" type="ORF">UTRI_02671_B</name>
</gene>
<evidence type="ECO:0000313" key="3">
    <source>
        <dbReference type="Proteomes" id="UP000324022"/>
    </source>
</evidence>
<evidence type="ECO:0000256" key="1">
    <source>
        <dbReference type="SAM" id="MobiDB-lite"/>
    </source>
</evidence>
<feature type="region of interest" description="Disordered" evidence="1">
    <location>
        <begin position="326"/>
        <end position="345"/>
    </location>
</feature>
<protein>
    <submittedName>
        <fullName evidence="2">Uncharacterized protein</fullName>
    </submittedName>
</protein>
<organism evidence="2 3">
    <name type="scientific">Ustilago trichophora</name>
    <dbReference type="NCBI Taxonomy" id="86804"/>
    <lineage>
        <taxon>Eukaryota</taxon>
        <taxon>Fungi</taxon>
        <taxon>Dikarya</taxon>
        <taxon>Basidiomycota</taxon>
        <taxon>Ustilaginomycotina</taxon>
        <taxon>Ustilaginomycetes</taxon>
        <taxon>Ustilaginales</taxon>
        <taxon>Ustilaginaceae</taxon>
        <taxon>Ustilago</taxon>
    </lineage>
</organism>
<feature type="region of interest" description="Disordered" evidence="1">
    <location>
        <begin position="219"/>
        <end position="315"/>
    </location>
</feature>
<feature type="compositionally biased region" description="Low complexity" evidence="1">
    <location>
        <begin position="256"/>
        <end position="282"/>
    </location>
</feature>
<name>A0A5C3E471_9BASI</name>
<dbReference type="AlphaFoldDB" id="A0A5C3E471"/>
<sequence>MSNSHSTIMARPSLGHRSISEQAPLYDPSTNPHSGSRLRGSKAASGAQTSTGSQLPYSPLLPLPPASNSSKNPMLYTLLADSEQTENVAPLHLLGHHHGPLGPSALATRRQARRGVSEGFALHSHQMKPTRTAMAPSPASALGPKTALRLDIAATTHLSAQPAACKSAGMIRSYSLPVATQEEHEEQQRIMALGLSPVGRYAANPAWWQYGWPSPGGANHRHLHRAGPPAPEFLGERRRSSQSKLSTVMTPIAAGPSPMSCSPTTSRPSSRSSKTHSSCSPKMKNKHLPSIHQHTFQHSSSRSASASPKTGRSPLSMISINLPAVDQQPEHASSSDDDEGKSVDTPAEDAFDIEMDALNQRFAEWSRSQAMSASFEPESDSIDKVDEDYFNLVHDEPSAPSLRAGGGGSDTSDEARTPRASSPRPLSKAALYHHNHATSMQLSHVEENRWSENFDFIHPDHLA</sequence>
<accession>A0A5C3E471</accession>
<dbReference type="OrthoDB" id="2555252at2759"/>
<dbReference type="EMBL" id="OOIN01000010">
    <property type="protein sequence ID" value="SPO25218.1"/>
    <property type="molecule type" value="Genomic_DNA"/>
</dbReference>
<dbReference type="Proteomes" id="UP000324022">
    <property type="component" value="Unassembled WGS sequence"/>
</dbReference>
<proteinExistence type="predicted"/>
<reference evidence="2 3" key="1">
    <citation type="submission" date="2018-03" db="EMBL/GenBank/DDBJ databases">
        <authorList>
            <person name="Guldener U."/>
        </authorList>
    </citation>
    <scope>NUCLEOTIDE SEQUENCE [LARGE SCALE GENOMIC DNA]</scope>
    <source>
        <strain evidence="2 3">NBRC100155</strain>
    </source>
</reference>
<evidence type="ECO:0000313" key="2">
    <source>
        <dbReference type="EMBL" id="SPO25218.1"/>
    </source>
</evidence>
<feature type="region of interest" description="Disordered" evidence="1">
    <location>
        <begin position="1"/>
        <end position="68"/>
    </location>
</feature>
<feature type="region of interest" description="Disordered" evidence="1">
    <location>
        <begin position="394"/>
        <end position="428"/>
    </location>
</feature>
<keyword evidence="3" id="KW-1185">Reference proteome</keyword>